<keyword evidence="2" id="KW-1185">Reference proteome</keyword>
<evidence type="ECO:0000313" key="1">
    <source>
        <dbReference type="EMBL" id="SNR48995.1"/>
    </source>
</evidence>
<evidence type="ECO:0000313" key="2">
    <source>
        <dbReference type="Proteomes" id="UP000198415"/>
    </source>
</evidence>
<sequence>MHSGGGLYPIWLLDQPHQITAENLDAAKRLAKDWQRVIEHAAASLGWRYGRGVGDLARVLRIPGTVNRKEGLARPCRIISAQNVRYSYAQLVDALDAAVARIAPAPSPNNVRPSDPATLPAVDRPAGAISPLDDYAERNSWADILTSDGWREHYKQDDVTYWTRPGKATGTSASTNAMGTDRLHVFTTAAAPLEGGESYSKGGWLAARFFGGDHSAAARDLAAKGYGTPLPDPGAEHRQALTDILGGPVPDPPPAAAPSRVCSAEIDVSNSAIAADWLRDEAGRGKLSGLFRRLDTVVHTPLEGEDGYVPLGGENDQDGPAQVRPVTDSTLASRITYTYGIFRWKKVGESDEPMPALFPRSAARTALDVPDMLPNLRPLRGVVHSPVFRPNGTLLEEPGYDAATGLLHLPEPGLEIPRVAAEPTAAEVADAVKLVDEMVAGFPFVSDHFKANYLGYLLTPLLRAMCPPPYKLHAIEAHQPGSGKTLLANLARWIHGGVFRAEMPDDDTELRKQITSILSVTTGPVIVVDNVSGALKSSTLAGLLTSDQWDDRPLGSTGWTRASNDRLWTITGNNLSIGGDLPRRTIRTAIDPGRPNPELRTGFAISDLESWVKERRGELLHALLTIVRSWVAAGRPMRAEKSSDGYARWVRTVNGILAHAAIGGEFDHASTQIEVGSDDDEWGVFLNAVHTAYQDETWTAKGLLADIDMGGLTPTGRIPIDALPGDLADKAAWHPNGPAGVSKSLGKWLSNRTGRWAGGFAVRQAGETRDKAKTWQIVTSGTGGD</sequence>
<gene>
    <name evidence="1" type="ORF">SAMN06264365_102821</name>
</gene>
<dbReference type="EMBL" id="FZNR01000002">
    <property type="protein sequence ID" value="SNR48995.1"/>
    <property type="molecule type" value="Genomic_DNA"/>
</dbReference>
<protein>
    <submittedName>
        <fullName evidence="1">Uncharacterized protein</fullName>
    </submittedName>
</protein>
<dbReference type="Proteomes" id="UP000198415">
    <property type="component" value="Unassembled WGS sequence"/>
</dbReference>
<accession>A0A238WR36</accession>
<dbReference type="AlphaFoldDB" id="A0A238WR36"/>
<organism evidence="1 2">
    <name type="scientific">Actinoplanes regularis</name>
    <dbReference type="NCBI Taxonomy" id="52697"/>
    <lineage>
        <taxon>Bacteria</taxon>
        <taxon>Bacillati</taxon>
        <taxon>Actinomycetota</taxon>
        <taxon>Actinomycetes</taxon>
        <taxon>Micromonosporales</taxon>
        <taxon>Micromonosporaceae</taxon>
        <taxon>Actinoplanes</taxon>
    </lineage>
</organism>
<reference evidence="1 2" key="1">
    <citation type="submission" date="2017-06" db="EMBL/GenBank/DDBJ databases">
        <authorList>
            <person name="Kim H.J."/>
            <person name="Triplett B.A."/>
        </authorList>
    </citation>
    <scope>NUCLEOTIDE SEQUENCE [LARGE SCALE GENOMIC DNA]</scope>
    <source>
        <strain evidence="1 2">DSM 43151</strain>
    </source>
</reference>
<proteinExistence type="predicted"/>
<name>A0A238WR36_9ACTN</name>